<sequence>MKTILALTDFSDCANNAVNFAVQSAKILPAEIILLHAFDVQSNLYTDYIGVEKEFNNSLLDDASKKLQDIKTSIEATEQVTVCTKLFKGTVKDAVREAVGVVDVDLIVMGTMGASWLKEKLWGSTTAAIIGSTDVPVMAVPHGYEWRKPEKMLLATNHFEKEPDILNYVFELADLYMARLQVTVFTGETEKTAAAVEHFRNIPQYEKLLQRQYPEETLPVSHLYGPDFGETLQKFIEEKEIDILVMINYQKEEGIWSRLFHPSQTKRMSYHTSVPLLALPA</sequence>
<dbReference type="Pfam" id="PF00582">
    <property type="entry name" value="Usp"/>
    <property type="match status" value="1"/>
</dbReference>
<comment type="similarity">
    <text evidence="1">Belongs to the universal stress protein A family.</text>
</comment>
<gene>
    <name evidence="3" type="ORF">MYF79_20150</name>
</gene>
<keyword evidence="4" id="KW-1185">Reference proteome</keyword>
<protein>
    <submittedName>
        <fullName evidence="3">Universal stress protein</fullName>
    </submittedName>
</protein>
<dbReference type="PANTHER" id="PTHR46268:SF26">
    <property type="entry name" value="UNIVERSAL STRESS PROTEIN MJ0577"/>
    <property type="match status" value="1"/>
</dbReference>
<dbReference type="RefSeq" id="WP_247809477.1">
    <property type="nucleotide sequence ID" value="NZ_CP095855.1"/>
</dbReference>
<accession>A0ABY4HXJ5</accession>
<reference evidence="3 4" key="1">
    <citation type="submission" date="2022-04" db="EMBL/GenBank/DDBJ databases">
        <title>The arsenic-methylating capacity of Chitinophaga filiformis YT5 during chitin decomposition.</title>
        <authorList>
            <person name="Chen G."/>
            <person name="Liang Y."/>
        </authorList>
    </citation>
    <scope>NUCLEOTIDE SEQUENCE [LARGE SCALE GENOMIC DNA]</scope>
    <source>
        <strain evidence="3 4">YT5</strain>
    </source>
</reference>
<dbReference type="Proteomes" id="UP000830198">
    <property type="component" value="Chromosome"/>
</dbReference>
<evidence type="ECO:0000259" key="2">
    <source>
        <dbReference type="Pfam" id="PF00582"/>
    </source>
</evidence>
<dbReference type="PANTHER" id="PTHR46268">
    <property type="entry name" value="STRESS RESPONSE PROTEIN NHAX"/>
    <property type="match status" value="1"/>
</dbReference>
<dbReference type="InterPro" id="IPR006016">
    <property type="entry name" value="UspA"/>
</dbReference>
<feature type="domain" description="UspA" evidence="2">
    <location>
        <begin position="1"/>
        <end position="141"/>
    </location>
</feature>
<evidence type="ECO:0000313" key="3">
    <source>
        <dbReference type="EMBL" id="UPK67256.1"/>
    </source>
</evidence>
<name>A0ABY4HXJ5_CHIFI</name>
<dbReference type="Gene3D" id="3.40.50.12370">
    <property type="match status" value="1"/>
</dbReference>
<organism evidence="3 4">
    <name type="scientific">Chitinophaga filiformis</name>
    <name type="common">Myxococcus filiformis</name>
    <name type="synonym">Flexibacter filiformis</name>
    <dbReference type="NCBI Taxonomy" id="104663"/>
    <lineage>
        <taxon>Bacteria</taxon>
        <taxon>Pseudomonadati</taxon>
        <taxon>Bacteroidota</taxon>
        <taxon>Chitinophagia</taxon>
        <taxon>Chitinophagales</taxon>
        <taxon>Chitinophagaceae</taxon>
        <taxon>Chitinophaga</taxon>
    </lineage>
</organism>
<proteinExistence type="inferred from homology"/>
<dbReference type="CDD" id="cd00293">
    <property type="entry name" value="USP-like"/>
    <property type="match status" value="1"/>
</dbReference>
<dbReference type="PRINTS" id="PR01438">
    <property type="entry name" value="UNVRSLSTRESS"/>
</dbReference>
<dbReference type="InterPro" id="IPR006015">
    <property type="entry name" value="Universal_stress_UspA"/>
</dbReference>
<evidence type="ECO:0000256" key="1">
    <source>
        <dbReference type="ARBA" id="ARBA00008791"/>
    </source>
</evidence>
<dbReference type="EMBL" id="CP095855">
    <property type="protein sequence ID" value="UPK67256.1"/>
    <property type="molecule type" value="Genomic_DNA"/>
</dbReference>
<evidence type="ECO:0000313" key="4">
    <source>
        <dbReference type="Proteomes" id="UP000830198"/>
    </source>
</evidence>
<dbReference type="SUPFAM" id="SSF52402">
    <property type="entry name" value="Adenine nucleotide alpha hydrolases-like"/>
    <property type="match status" value="2"/>
</dbReference>